<evidence type="ECO:0000259" key="7">
    <source>
        <dbReference type="PROSITE" id="PS51332"/>
    </source>
</evidence>
<dbReference type="InterPro" id="IPR036594">
    <property type="entry name" value="Meth_synthase_dom"/>
</dbReference>
<dbReference type="PROSITE" id="PS50937">
    <property type="entry name" value="HTH_MERR_2"/>
    <property type="match status" value="1"/>
</dbReference>
<dbReference type="Pfam" id="PF13411">
    <property type="entry name" value="MerR_1"/>
    <property type="match status" value="1"/>
</dbReference>
<dbReference type="InterPro" id="IPR006158">
    <property type="entry name" value="Cobalamin-bd"/>
</dbReference>
<dbReference type="EMBL" id="JACRIW010000004">
    <property type="protein sequence ID" value="MBI5167935.1"/>
    <property type="molecule type" value="Genomic_DNA"/>
</dbReference>
<protein>
    <submittedName>
        <fullName evidence="8">MerR family transcriptional regulator</fullName>
    </submittedName>
</protein>
<dbReference type="InterPro" id="IPR009061">
    <property type="entry name" value="DNA-bd_dom_put_sf"/>
</dbReference>
<dbReference type="SUPFAM" id="SSF52242">
    <property type="entry name" value="Cobalamin (vitamin B12)-binding domain"/>
    <property type="match status" value="1"/>
</dbReference>
<comment type="caution">
    <text evidence="8">The sequence shown here is derived from an EMBL/GenBank/DDBJ whole genome shotgun (WGS) entry which is preliminary data.</text>
</comment>
<keyword evidence="1" id="KW-0678">Repressor</keyword>
<evidence type="ECO:0000313" key="9">
    <source>
        <dbReference type="Proteomes" id="UP000696931"/>
    </source>
</evidence>
<evidence type="ECO:0000256" key="4">
    <source>
        <dbReference type="ARBA" id="ARBA00023163"/>
    </source>
</evidence>
<feature type="domain" description="B12-binding" evidence="7">
    <location>
        <begin position="200"/>
        <end position="316"/>
    </location>
</feature>
<keyword evidence="3" id="KW-0238">DNA-binding</keyword>
<dbReference type="GO" id="GO:0031419">
    <property type="term" value="F:cobalamin binding"/>
    <property type="evidence" value="ECO:0007669"/>
    <property type="project" value="InterPro"/>
</dbReference>
<dbReference type="GO" id="GO:0046872">
    <property type="term" value="F:metal ion binding"/>
    <property type="evidence" value="ECO:0007669"/>
    <property type="project" value="InterPro"/>
</dbReference>
<dbReference type="Pfam" id="PF02607">
    <property type="entry name" value="B12-binding_2"/>
    <property type="match status" value="1"/>
</dbReference>
<feature type="domain" description="HTH merR-type" evidence="6">
    <location>
        <begin position="19"/>
        <end position="76"/>
    </location>
</feature>
<evidence type="ECO:0000256" key="1">
    <source>
        <dbReference type="ARBA" id="ARBA00022491"/>
    </source>
</evidence>
<dbReference type="PANTHER" id="PTHR30204:SF69">
    <property type="entry name" value="MERR-FAMILY TRANSCRIPTIONAL REGULATOR"/>
    <property type="match status" value="1"/>
</dbReference>
<dbReference type="InterPro" id="IPR047057">
    <property type="entry name" value="MerR_fam"/>
</dbReference>
<accession>A0A933W0G7</accession>
<dbReference type="InterPro" id="IPR003759">
    <property type="entry name" value="Cbl-bd_cap"/>
</dbReference>
<sequence>MAAKKARRAPARPEEDGGGLSIGALSRATGIPVQTLRTWERRYGAPTPERKPSGHRLYPVTEIERLRAVSALLANGHRAADVLPRSASERAGLLEAAGADTPTAVPALRVGPAGEAPDFGPVLQAVRRFDRAQIVAWLHAQWSRLGPLLFLQDLAGPFLQRIGEQWSDGALEIRHEHFATACLTDVLREVREPFDRQAKGPRVIAALLSGDRHEGGLLMVSVLLAVRGFRVVYLGVDTPAAEVIGAAKEANVHAVAVSVSPSVPAAGARRGIVALRRALPRRVALWLGGSGSPDGVAGCVRFTSLTEMDEAIAARR</sequence>
<evidence type="ECO:0000313" key="8">
    <source>
        <dbReference type="EMBL" id="MBI5167935.1"/>
    </source>
</evidence>
<evidence type="ECO:0000256" key="2">
    <source>
        <dbReference type="ARBA" id="ARBA00023015"/>
    </source>
</evidence>
<dbReference type="CDD" id="cd02065">
    <property type="entry name" value="B12-binding_like"/>
    <property type="match status" value="1"/>
</dbReference>
<dbReference type="CDD" id="cd01104">
    <property type="entry name" value="HTH_MlrA-CarA"/>
    <property type="match status" value="1"/>
</dbReference>
<name>A0A933W0G7_UNCEI</name>
<feature type="compositionally biased region" description="Basic residues" evidence="5">
    <location>
        <begin position="1"/>
        <end position="10"/>
    </location>
</feature>
<feature type="region of interest" description="Disordered" evidence="5">
    <location>
        <begin position="1"/>
        <end position="24"/>
    </location>
</feature>
<dbReference type="PANTHER" id="PTHR30204">
    <property type="entry name" value="REDOX-CYCLING DRUG-SENSING TRANSCRIPTIONAL ACTIVATOR SOXR"/>
    <property type="match status" value="1"/>
</dbReference>
<dbReference type="SUPFAM" id="SSF46955">
    <property type="entry name" value="Putative DNA-binding domain"/>
    <property type="match status" value="1"/>
</dbReference>
<dbReference type="Gene3D" id="1.10.1660.10">
    <property type="match status" value="1"/>
</dbReference>
<dbReference type="GO" id="GO:0003677">
    <property type="term" value="F:DNA binding"/>
    <property type="evidence" value="ECO:0007669"/>
    <property type="project" value="UniProtKB-KW"/>
</dbReference>
<dbReference type="Gene3D" id="3.40.50.280">
    <property type="entry name" value="Cobalamin-binding domain"/>
    <property type="match status" value="1"/>
</dbReference>
<organism evidence="8 9">
    <name type="scientific">Eiseniibacteriota bacterium</name>
    <dbReference type="NCBI Taxonomy" id="2212470"/>
    <lineage>
        <taxon>Bacteria</taxon>
        <taxon>Candidatus Eiseniibacteriota</taxon>
    </lineage>
</organism>
<keyword evidence="4" id="KW-0804">Transcription</keyword>
<dbReference type="AlphaFoldDB" id="A0A933W0G7"/>
<dbReference type="Pfam" id="PF02310">
    <property type="entry name" value="B12-binding"/>
    <property type="match status" value="1"/>
</dbReference>
<dbReference type="InterPro" id="IPR036724">
    <property type="entry name" value="Cobalamin-bd_sf"/>
</dbReference>
<gene>
    <name evidence="8" type="ORF">HZA61_00460</name>
</gene>
<dbReference type="PROSITE" id="PS51332">
    <property type="entry name" value="B12_BINDING"/>
    <property type="match status" value="1"/>
</dbReference>
<evidence type="ECO:0000256" key="5">
    <source>
        <dbReference type="SAM" id="MobiDB-lite"/>
    </source>
</evidence>
<evidence type="ECO:0000259" key="6">
    <source>
        <dbReference type="PROSITE" id="PS50937"/>
    </source>
</evidence>
<dbReference type="GO" id="GO:0003700">
    <property type="term" value="F:DNA-binding transcription factor activity"/>
    <property type="evidence" value="ECO:0007669"/>
    <property type="project" value="InterPro"/>
</dbReference>
<dbReference type="Proteomes" id="UP000696931">
    <property type="component" value="Unassembled WGS sequence"/>
</dbReference>
<keyword evidence="2" id="KW-0805">Transcription regulation</keyword>
<evidence type="ECO:0000256" key="3">
    <source>
        <dbReference type="ARBA" id="ARBA00023125"/>
    </source>
</evidence>
<dbReference type="Gene3D" id="1.10.1240.10">
    <property type="entry name" value="Methionine synthase domain"/>
    <property type="match status" value="1"/>
</dbReference>
<dbReference type="SMART" id="SM00422">
    <property type="entry name" value="HTH_MERR"/>
    <property type="match status" value="1"/>
</dbReference>
<proteinExistence type="predicted"/>
<dbReference type="InterPro" id="IPR000551">
    <property type="entry name" value="MerR-type_HTH_dom"/>
</dbReference>
<reference evidence="8" key="1">
    <citation type="submission" date="2020-07" db="EMBL/GenBank/DDBJ databases">
        <title>Huge and variable diversity of episymbiotic CPR bacteria and DPANN archaea in groundwater ecosystems.</title>
        <authorList>
            <person name="He C.Y."/>
            <person name="Keren R."/>
            <person name="Whittaker M."/>
            <person name="Farag I.F."/>
            <person name="Doudna J."/>
            <person name="Cate J.H.D."/>
            <person name="Banfield J.F."/>
        </authorList>
    </citation>
    <scope>NUCLEOTIDE SEQUENCE</scope>
    <source>
        <strain evidence="8">NC_groundwater_1813_Pr3_B-0.1um_71_17</strain>
    </source>
</reference>